<organism evidence="7 8">
    <name type="scientific">Perkinsus chesapeaki</name>
    <name type="common">Clam parasite</name>
    <name type="synonym">Perkinsus andrewsi</name>
    <dbReference type="NCBI Taxonomy" id="330153"/>
    <lineage>
        <taxon>Eukaryota</taxon>
        <taxon>Sar</taxon>
        <taxon>Alveolata</taxon>
        <taxon>Perkinsozoa</taxon>
        <taxon>Perkinsea</taxon>
        <taxon>Perkinsida</taxon>
        <taxon>Perkinsidae</taxon>
        <taxon>Perkinsus</taxon>
    </lineage>
</organism>
<evidence type="ECO:0000256" key="3">
    <source>
        <dbReference type="ARBA" id="ARBA00022670"/>
    </source>
</evidence>
<keyword evidence="8" id="KW-1185">Reference proteome</keyword>
<dbReference type="SUPFAM" id="SSF53474">
    <property type="entry name" value="alpha/beta-Hydrolases"/>
    <property type="match status" value="1"/>
</dbReference>
<accession>A0A7J6MQ48</accession>
<dbReference type="OrthoDB" id="443318at2759"/>
<keyword evidence="3" id="KW-0645">Protease</keyword>
<sequence length="404" mass="44859">MIPASLLLLACCLLTADSYCDDNVKQKFGYLRGASDSQLFYWFFESRRSSSTSPTLVYFQGGPGGSSMISLASGNGGPCILNRKGDKTTPNQFSFNTFVNVMYIDQPASVGFSKGRPPRNSVDAAKSTLKALESFFKESPSYNSEVFLIGQSYAGHYIPPLAAEILKSGSLIKLKGVILGNSMVNPKVQYSSMPTMAYKSGTTRSVITKAEYNAMTKGLKGLFDSMKKCLAHRDDDDLCLKAFQTFAGTLVKPLKDKNIDPYDLRLQCTEPPPACRYTENLKNYFNNRALQDYLGVRQEWKLLNTAVLEAFLGDLFVDYSSNLTDILNRGLRVCWLEAWKIRAWHEIYLLPSGKQIGKLRSFTLAKTGGELNFAQVFGAGHNAAEDFPDGVLKLVDDFVFGKYR</sequence>
<evidence type="ECO:0000256" key="5">
    <source>
        <dbReference type="ARBA" id="ARBA00023180"/>
    </source>
</evidence>
<dbReference type="PANTHER" id="PTHR11802:SF113">
    <property type="entry name" value="SERINE CARBOXYPEPTIDASE CTSA-4.1"/>
    <property type="match status" value="1"/>
</dbReference>
<dbReference type="Proteomes" id="UP000591131">
    <property type="component" value="Unassembled WGS sequence"/>
</dbReference>
<evidence type="ECO:0000256" key="4">
    <source>
        <dbReference type="ARBA" id="ARBA00022801"/>
    </source>
</evidence>
<dbReference type="Gene3D" id="3.40.50.1820">
    <property type="entry name" value="alpha/beta hydrolase"/>
    <property type="match status" value="1"/>
</dbReference>
<dbReference type="InterPro" id="IPR001563">
    <property type="entry name" value="Peptidase_S10"/>
</dbReference>
<evidence type="ECO:0000256" key="2">
    <source>
        <dbReference type="ARBA" id="ARBA00022645"/>
    </source>
</evidence>
<dbReference type="PRINTS" id="PR00724">
    <property type="entry name" value="CRBOXYPTASEC"/>
</dbReference>
<dbReference type="Pfam" id="PF00450">
    <property type="entry name" value="Peptidase_S10"/>
    <property type="match status" value="1"/>
</dbReference>
<dbReference type="GO" id="GO:0006508">
    <property type="term" value="P:proteolysis"/>
    <property type="evidence" value="ECO:0007669"/>
    <property type="project" value="UniProtKB-KW"/>
</dbReference>
<feature type="chain" id="PRO_5029904192" evidence="6">
    <location>
        <begin position="19"/>
        <end position="404"/>
    </location>
</feature>
<evidence type="ECO:0000256" key="1">
    <source>
        <dbReference type="ARBA" id="ARBA00009431"/>
    </source>
</evidence>
<dbReference type="PANTHER" id="PTHR11802">
    <property type="entry name" value="SERINE PROTEASE FAMILY S10 SERINE CARBOXYPEPTIDASE"/>
    <property type="match status" value="1"/>
</dbReference>
<reference evidence="7 8" key="1">
    <citation type="submission" date="2020-04" db="EMBL/GenBank/DDBJ databases">
        <title>Perkinsus chesapeaki whole genome sequence.</title>
        <authorList>
            <person name="Bogema D.R."/>
        </authorList>
    </citation>
    <scope>NUCLEOTIDE SEQUENCE [LARGE SCALE GENOMIC DNA]</scope>
    <source>
        <strain evidence="7">ATCC PRA-425</strain>
    </source>
</reference>
<keyword evidence="6" id="KW-0732">Signal</keyword>
<evidence type="ECO:0000256" key="6">
    <source>
        <dbReference type="SAM" id="SignalP"/>
    </source>
</evidence>
<comment type="caution">
    <text evidence="7">The sequence shown here is derived from an EMBL/GenBank/DDBJ whole genome shotgun (WGS) entry which is preliminary data.</text>
</comment>
<name>A0A7J6MQ48_PERCH</name>
<feature type="signal peptide" evidence="6">
    <location>
        <begin position="1"/>
        <end position="18"/>
    </location>
</feature>
<proteinExistence type="inferred from homology"/>
<comment type="similarity">
    <text evidence="1">Belongs to the peptidase S10 family.</text>
</comment>
<protein>
    <submittedName>
        <fullName evidence="7">Uncharacterized protein</fullName>
    </submittedName>
</protein>
<dbReference type="InterPro" id="IPR029058">
    <property type="entry name" value="AB_hydrolase_fold"/>
</dbReference>
<gene>
    <name evidence="7" type="ORF">FOL47_010186</name>
</gene>
<keyword evidence="4" id="KW-0378">Hydrolase</keyword>
<keyword evidence="2" id="KW-0121">Carboxypeptidase</keyword>
<evidence type="ECO:0000313" key="7">
    <source>
        <dbReference type="EMBL" id="KAF4673705.1"/>
    </source>
</evidence>
<keyword evidence="5" id="KW-0325">Glycoprotein</keyword>
<evidence type="ECO:0000313" key="8">
    <source>
        <dbReference type="Proteomes" id="UP000591131"/>
    </source>
</evidence>
<dbReference type="EMBL" id="JAAPAO010000077">
    <property type="protein sequence ID" value="KAF4673705.1"/>
    <property type="molecule type" value="Genomic_DNA"/>
</dbReference>
<dbReference type="GO" id="GO:0004185">
    <property type="term" value="F:serine-type carboxypeptidase activity"/>
    <property type="evidence" value="ECO:0007669"/>
    <property type="project" value="InterPro"/>
</dbReference>
<dbReference type="AlphaFoldDB" id="A0A7J6MQ48"/>